<feature type="binding site" evidence="8">
    <location>
        <position position="105"/>
    </location>
    <ligand>
        <name>shikimate</name>
        <dbReference type="ChEBI" id="CHEBI:36208"/>
    </ligand>
</feature>
<evidence type="ECO:0000256" key="4">
    <source>
        <dbReference type="ARBA" id="ARBA00022857"/>
    </source>
</evidence>
<comment type="function">
    <text evidence="8">Involved in the biosynthesis of the chorismate, which leads to the biosynthesis of aromatic amino acids. Catalyzes the reversible NADPH linked reduction of 3-dehydroshikimate (DHSA) to yield shikimate (SA).</text>
</comment>
<feature type="active site" description="Proton acceptor" evidence="8">
    <location>
        <position position="68"/>
    </location>
</feature>
<evidence type="ECO:0000259" key="9">
    <source>
        <dbReference type="Pfam" id="PF01488"/>
    </source>
</evidence>
<feature type="binding site" evidence="8">
    <location>
        <position position="222"/>
    </location>
    <ligand>
        <name>shikimate</name>
        <dbReference type="ChEBI" id="CHEBI:36208"/>
    </ligand>
</feature>
<keyword evidence="3 8" id="KW-0028">Amino-acid biosynthesis</keyword>
<protein>
    <recommendedName>
        <fullName evidence="2 8">Shikimate dehydrogenase (NADP(+))</fullName>
        <shortName evidence="8">SDH</shortName>
        <ecNumber evidence="2 8">1.1.1.25</ecNumber>
    </recommendedName>
</protein>
<dbReference type="GO" id="GO:0019632">
    <property type="term" value="P:shikimate metabolic process"/>
    <property type="evidence" value="ECO:0007669"/>
    <property type="project" value="InterPro"/>
</dbReference>
<dbReference type="GO" id="GO:0050661">
    <property type="term" value="F:NADP binding"/>
    <property type="evidence" value="ECO:0007669"/>
    <property type="project" value="InterPro"/>
</dbReference>
<dbReference type="SUPFAM" id="SSF53223">
    <property type="entry name" value="Aminoacid dehydrogenase-like, N-terminal domain"/>
    <property type="match status" value="1"/>
</dbReference>
<feature type="binding site" evidence="8">
    <location>
        <position position="245"/>
    </location>
    <ligand>
        <name>NADP(+)</name>
        <dbReference type="ChEBI" id="CHEBI:58349"/>
    </ligand>
</feature>
<keyword evidence="6 8" id="KW-0057">Aromatic amino acid biosynthesis</keyword>
<feature type="binding site" evidence="8">
    <location>
        <begin position="17"/>
        <end position="19"/>
    </location>
    <ligand>
        <name>shikimate</name>
        <dbReference type="ChEBI" id="CHEBI:36208"/>
    </ligand>
</feature>
<comment type="caution">
    <text evidence="12">The sequence shown here is derived from an EMBL/GenBank/DDBJ whole genome shotgun (WGS) entry which is preliminary data.</text>
</comment>
<dbReference type="InterPro" id="IPR011342">
    <property type="entry name" value="Shikimate_DH"/>
</dbReference>
<dbReference type="HAMAP" id="MF_00222">
    <property type="entry name" value="Shikimate_DH_AroE"/>
    <property type="match status" value="1"/>
</dbReference>
<feature type="binding site" evidence="8">
    <location>
        <begin position="129"/>
        <end position="133"/>
    </location>
    <ligand>
        <name>NADP(+)</name>
        <dbReference type="ChEBI" id="CHEBI:58349"/>
    </ligand>
</feature>
<evidence type="ECO:0000256" key="8">
    <source>
        <dbReference type="HAMAP-Rule" id="MF_00222"/>
    </source>
</evidence>
<keyword evidence="4 8" id="KW-0521">NADP</keyword>
<evidence type="ECO:0000256" key="7">
    <source>
        <dbReference type="ARBA" id="ARBA00049442"/>
    </source>
</evidence>
<feature type="domain" description="Quinate/shikimate 5-dehydrogenase/glutamyl-tRNA reductase" evidence="9">
    <location>
        <begin position="119"/>
        <end position="198"/>
    </location>
</feature>
<feature type="binding site" evidence="8">
    <location>
        <position position="220"/>
    </location>
    <ligand>
        <name>NADP(+)</name>
        <dbReference type="ChEBI" id="CHEBI:58349"/>
    </ligand>
</feature>
<feature type="domain" description="Shikimate dehydrogenase substrate binding N-terminal" evidence="10">
    <location>
        <begin position="9"/>
        <end position="92"/>
    </location>
</feature>
<dbReference type="SUPFAM" id="SSF51735">
    <property type="entry name" value="NAD(P)-binding Rossmann-fold domains"/>
    <property type="match status" value="1"/>
</dbReference>
<feature type="binding site" evidence="8">
    <location>
        <position position="64"/>
    </location>
    <ligand>
        <name>shikimate</name>
        <dbReference type="ChEBI" id="CHEBI:36208"/>
    </ligand>
</feature>
<gene>
    <name evidence="8" type="primary">aroE</name>
    <name evidence="12" type="ORF">EV681_1199</name>
</gene>
<dbReference type="PANTHER" id="PTHR21089:SF1">
    <property type="entry name" value="BIFUNCTIONAL 3-DEHYDROQUINATE DEHYDRATASE_SHIKIMATE DEHYDROGENASE, CHLOROPLASTIC"/>
    <property type="match status" value="1"/>
</dbReference>
<name>A0A4Q7VS95_9BURK</name>
<dbReference type="CDD" id="cd01065">
    <property type="entry name" value="NAD_bind_Shikimate_DH"/>
    <property type="match status" value="1"/>
</dbReference>
<evidence type="ECO:0000259" key="10">
    <source>
        <dbReference type="Pfam" id="PF08501"/>
    </source>
</evidence>
<keyword evidence="13" id="KW-1185">Reference proteome</keyword>
<comment type="similarity">
    <text evidence="8">Belongs to the shikimate dehydrogenase family.</text>
</comment>
<feature type="binding site" evidence="8">
    <location>
        <position position="81"/>
    </location>
    <ligand>
        <name>NADP(+)</name>
        <dbReference type="ChEBI" id="CHEBI:58349"/>
    </ligand>
</feature>
<dbReference type="GO" id="GO:0005829">
    <property type="term" value="C:cytosol"/>
    <property type="evidence" value="ECO:0007669"/>
    <property type="project" value="TreeGrafter"/>
</dbReference>
<feature type="binding site" evidence="8">
    <location>
        <position position="90"/>
    </location>
    <ligand>
        <name>shikimate</name>
        <dbReference type="ChEBI" id="CHEBI:36208"/>
    </ligand>
</feature>
<feature type="domain" description="SDH C-terminal" evidence="11">
    <location>
        <begin position="245"/>
        <end position="275"/>
    </location>
</feature>
<dbReference type="Pfam" id="PF18317">
    <property type="entry name" value="SDH_C"/>
    <property type="match status" value="1"/>
</dbReference>
<evidence type="ECO:0000256" key="5">
    <source>
        <dbReference type="ARBA" id="ARBA00023002"/>
    </source>
</evidence>
<sequence>MNMPRKFAVLGNPIKHSLSPRLHALFAQQTGLQIEYSKQCVEPAHFRDHVKQFFAAGGCGLNITLPFKEQAYALADPRISDRARAAGSANTLWQENGEIHACNTDGVGLVNDMLRQHITLHDSRILLIGAGGATRGVMPALLQAGCAHLHIVNRSEDKAHALAAQAAALPGPQAQVTASAFSALQGTWDIIVNATSSSLSGQTLPLPDNLFRTNSVAYDMLYTADGDTPFLQQARNGGARQTSDGLGMLVYQGAESFRIWNQIEPDAAPVLTALRMELTGSV</sequence>
<comment type="subunit">
    <text evidence="8">Homodimer.</text>
</comment>
<dbReference type="EC" id="1.1.1.25" evidence="2 8"/>
<dbReference type="InterPro" id="IPR036291">
    <property type="entry name" value="NAD(P)-bd_dom_sf"/>
</dbReference>
<comment type="caution">
    <text evidence="8">Lacks conserved residue(s) required for the propagation of feature annotation.</text>
</comment>
<dbReference type="NCBIfam" id="NF001310">
    <property type="entry name" value="PRK00258.1-2"/>
    <property type="match status" value="1"/>
</dbReference>
<dbReference type="Gene3D" id="3.40.50.10860">
    <property type="entry name" value="Leucine Dehydrogenase, chain A, domain 1"/>
    <property type="match status" value="1"/>
</dbReference>
<feature type="binding site" evidence="8">
    <location>
        <position position="252"/>
    </location>
    <ligand>
        <name>shikimate</name>
        <dbReference type="ChEBI" id="CHEBI:36208"/>
    </ligand>
</feature>
<evidence type="ECO:0000256" key="1">
    <source>
        <dbReference type="ARBA" id="ARBA00004871"/>
    </source>
</evidence>
<proteinExistence type="inferred from homology"/>
<dbReference type="Pfam" id="PF08501">
    <property type="entry name" value="Shikimate_dh_N"/>
    <property type="match status" value="1"/>
</dbReference>
<dbReference type="InterPro" id="IPR013708">
    <property type="entry name" value="Shikimate_DH-bd_N"/>
</dbReference>
<comment type="pathway">
    <text evidence="1 8">Metabolic intermediate biosynthesis; chorismate biosynthesis; chorismate from D-erythrose 4-phosphate and phosphoenolpyruvate: step 4/7.</text>
</comment>
<evidence type="ECO:0000256" key="3">
    <source>
        <dbReference type="ARBA" id="ARBA00022605"/>
    </source>
</evidence>
<dbReference type="Pfam" id="PF01488">
    <property type="entry name" value="Shikimate_DH"/>
    <property type="match status" value="1"/>
</dbReference>
<dbReference type="GO" id="GO:0004764">
    <property type="term" value="F:shikimate 3-dehydrogenase (NADP+) activity"/>
    <property type="evidence" value="ECO:0007669"/>
    <property type="project" value="UniProtKB-UniRule"/>
</dbReference>
<dbReference type="FunFam" id="3.40.50.10860:FF:000006">
    <property type="entry name" value="Shikimate dehydrogenase (NADP(+))"/>
    <property type="match status" value="1"/>
</dbReference>
<dbReference type="InterPro" id="IPR041121">
    <property type="entry name" value="SDH_C"/>
</dbReference>
<evidence type="ECO:0000259" key="11">
    <source>
        <dbReference type="Pfam" id="PF18317"/>
    </source>
</evidence>
<comment type="catalytic activity">
    <reaction evidence="7 8">
        <text>shikimate + NADP(+) = 3-dehydroshikimate + NADPH + H(+)</text>
        <dbReference type="Rhea" id="RHEA:17737"/>
        <dbReference type="ChEBI" id="CHEBI:15378"/>
        <dbReference type="ChEBI" id="CHEBI:16630"/>
        <dbReference type="ChEBI" id="CHEBI:36208"/>
        <dbReference type="ChEBI" id="CHEBI:57783"/>
        <dbReference type="ChEBI" id="CHEBI:58349"/>
        <dbReference type="EC" id="1.1.1.25"/>
    </reaction>
</comment>
<dbReference type="RefSeq" id="WP_128395817.1">
    <property type="nucleotide sequence ID" value="NZ_SHKO01000001.1"/>
</dbReference>
<accession>A0A4Q7VS95</accession>
<reference evidence="12 13" key="1">
    <citation type="submission" date="2019-02" db="EMBL/GenBank/DDBJ databases">
        <title>Genomic Encyclopedia of Type Strains, Phase IV (KMG-IV): sequencing the most valuable type-strain genomes for metagenomic binning, comparative biology and taxonomic classification.</title>
        <authorList>
            <person name="Goeker M."/>
        </authorList>
    </citation>
    <scope>NUCLEOTIDE SEQUENCE [LARGE SCALE GENOMIC DNA]</scope>
    <source>
        <strain evidence="12 13">DSM 23814</strain>
    </source>
</reference>
<dbReference type="EMBL" id="SHKO01000001">
    <property type="protein sequence ID" value="RZT99416.1"/>
    <property type="molecule type" value="Genomic_DNA"/>
</dbReference>
<dbReference type="GO" id="GO:0009073">
    <property type="term" value="P:aromatic amino acid family biosynthetic process"/>
    <property type="evidence" value="ECO:0007669"/>
    <property type="project" value="UniProtKB-KW"/>
</dbReference>
<evidence type="ECO:0000256" key="6">
    <source>
        <dbReference type="ARBA" id="ARBA00023141"/>
    </source>
</evidence>
<dbReference type="PANTHER" id="PTHR21089">
    <property type="entry name" value="SHIKIMATE DEHYDROGENASE"/>
    <property type="match status" value="1"/>
</dbReference>
<dbReference type="Gene3D" id="3.40.50.720">
    <property type="entry name" value="NAD(P)-binding Rossmann-like Domain"/>
    <property type="match status" value="1"/>
</dbReference>
<dbReference type="InterPro" id="IPR022893">
    <property type="entry name" value="Shikimate_DH_fam"/>
</dbReference>
<dbReference type="NCBIfam" id="TIGR00507">
    <property type="entry name" value="aroE"/>
    <property type="match status" value="1"/>
</dbReference>
<dbReference type="AlphaFoldDB" id="A0A4Q7VS95"/>
<evidence type="ECO:0000313" key="13">
    <source>
        <dbReference type="Proteomes" id="UP000293398"/>
    </source>
</evidence>
<evidence type="ECO:0000256" key="2">
    <source>
        <dbReference type="ARBA" id="ARBA00012962"/>
    </source>
</evidence>
<dbReference type="InterPro" id="IPR046346">
    <property type="entry name" value="Aminoacid_DH-like_N_sf"/>
</dbReference>
<dbReference type="InterPro" id="IPR006151">
    <property type="entry name" value="Shikm_DH/Glu-tRNA_Rdtase"/>
</dbReference>
<keyword evidence="5 8" id="KW-0560">Oxidoreductase</keyword>
<evidence type="ECO:0000313" key="12">
    <source>
        <dbReference type="EMBL" id="RZT99416.1"/>
    </source>
</evidence>
<dbReference type="GO" id="GO:0009423">
    <property type="term" value="P:chorismate biosynthetic process"/>
    <property type="evidence" value="ECO:0007669"/>
    <property type="project" value="UniProtKB-UniRule"/>
</dbReference>
<dbReference type="GO" id="GO:0008652">
    <property type="term" value="P:amino acid biosynthetic process"/>
    <property type="evidence" value="ECO:0007669"/>
    <property type="project" value="UniProtKB-KW"/>
</dbReference>
<dbReference type="Proteomes" id="UP000293398">
    <property type="component" value="Unassembled WGS sequence"/>
</dbReference>
<organism evidence="12 13">
    <name type="scientific">Advenella incenata</name>
    <dbReference type="NCBI Taxonomy" id="267800"/>
    <lineage>
        <taxon>Bacteria</taxon>
        <taxon>Pseudomonadati</taxon>
        <taxon>Pseudomonadota</taxon>
        <taxon>Betaproteobacteria</taxon>
        <taxon>Burkholderiales</taxon>
        <taxon>Alcaligenaceae</taxon>
    </lineage>
</organism>
<dbReference type="UniPathway" id="UPA00053">
    <property type="reaction ID" value="UER00087"/>
</dbReference>
<dbReference type="OrthoDB" id="9776868at2"/>